<feature type="binding site" evidence="6">
    <location>
        <position position="243"/>
    </location>
    <ligand>
        <name>NAD(+)</name>
        <dbReference type="ChEBI" id="CHEBI:57540"/>
    </ligand>
</feature>
<comment type="caution">
    <text evidence="7">The sequence shown here is derived from an EMBL/GenBank/DDBJ whole genome shotgun (WGS) entry which is preliminary data.</text>
</comment>
<evidence type="ECO:0000256" key="4">
    <source>
        <dbReference type="ARBA" id="ARBA00023027"/>
    </source>
</evidence>
<reference evidence="7 8" key="1">
    <citation type="submission" date="2018-07" db="EMBL/GenBank/DDBJ databases">
        <title>Genomic Encyclopedia of Type Strains, Phase IV (KMG-IV): sequencing the most valuable type-strain genomes for metagenomic binning, comparative biology and taxonomic classification.</title>
        <authorList>
            <person name="Goeker M."/>
        </authorList>
    </citation>
    <scope>NUCLEOTIDE SEQUENCE [LARGE SCALE GENOMIC DNA]</scope>
    <source>
        <strain evidence="7 8">DSM 27016</strain>
    </source>
</reference>
<dbReference type="GO" id="GO:0005524">
    <property type="term" value="F:ATP binding"/>
    <property type="evidence" value="ECO:0007669"/>
    <property type="project" value="UniProtKB-KW"/>
</dbReference>
<dbReference type="EMBL" id="QPJT01000009">
    <property type="protein sequence ID" value="RCX16809.1"/>
    <property type="molecule type" value="Genomic_DNA"/>
</dbReference>
<keyword evidence="6" id="KW-0547">Nucleotide-binding</keyword>
<comment type="cofactor">
    <cofactor evidence="6">
        <name>a divalent metal cation</name>
        <dbReference type="ChEBI" id="CHEBI:60240"/>
    </cofactor>
</comment>
<feature type="active site" description="Proton acceptor" evidence="6">
    <location>
        <position position="68"/>
    </location>
</feature>
<feature type="binding site" evidence="6">
    <location>
        <position position="73"/>
    </location>
    <ligand>
        <name>NAD(+)</name>
        <dbReference type="ChEBI" id="CHEBI:57540"/>
    </ligand>
</feature>
<dbReference type="Gene3D" id="3.40.50.10330">
    <property type="entry name" value="Probable inorganic polyphosphate/atp-NAD kinase, domain 1"/>
    <property type="match status" value="1"/>
</dbReference>
<dbReference type="GO" id="GO:0046872">
    <property type="term" value="F:metal ion binding"/>
    <property type="evidence" value="ECO:0007669"/>
    <property type="project" value="UniProtKB-UniRule"/>
</dbReference>
<dbReference type="SUPFAM" id="SSF111331">
    <property type="entry name" value="NAD kinase/diacylglycerol kinase-like"/>
    <property type="match status" value="1"/>
</dbReference>
<dbReference type="RefSeq" id="WP_114297543.1">
    <property type="nucleotide sequence ID" value="NZ_QPJT01000009.1"/>
</dbReference>
<evidence type="ECO:0000256" key="2">
    <source>
        <dbReference type="ARBA" id="ARBA00022777"/>
    </source>
</evidence>
<dbReference type="InterPro" id="IPR002504">
    <property type="entry name" value="NADK"/>
</dbReference>
<feature type="binding site" evidence="6">
    <location>
        <begin position="68"/>
        <end position="69"/>
    </location>
    <ligand>
        <name>NAD(+)</name>
        <dbReference type="ChEBI" id="CHEBI:57540"/>
    </ligand>
</feature>
<dbReference type="InterPro" id="IPR016064">
    <property type="entry name" value="NAD/diacylglycerol_kinase_sf"/>
</dbReference>
<dbReference type="Gene3D" id="2.60.200.30">
    <property type="entry name" value="Probable inorganic polyphosphate/atp-NAD kinase, domain 2"/>
    <property type="match status" value="1"/>
</dbReference>
<dbReference type="PANTHER" id="PTHR20275">
    <property type="entry name" value="NAD KINASE"/>
    <property type="match status" value="1"/>
</dbReference>
<dbReference type="Proteomes" id="UP000253034">
    <property type="component" value="Unassembled WGS sequence"/>
</dbReference>
<organism evidence="7 8">
    <name type="scientific">Anaerobacterium chartisolvens</name>
    <dbReference type="NCBI Taxonomy" id="1297424"/>
    <lineage>
        <taxon>Bacteria</taxon>
        <taxon>Bacillati</taxon>
        <taxon>Bacillota</taxon>
        <taxon>Clostridia</taxon>
        <taxon>Eubacteriales</taxon>
        <taxon>Oscillospiraceae</taxon>
        <taxon>Anaerobacterium</taxon>
    </lineage>
</organism>
<gene>
    <name evidence="6" type="primary">nadK</name>
    <name evidence="7" type="ORF">DFR58_10935</name>
</gene>
<keyword evidence="6" id="KW-0067">ATP-binding</keyword>
<keyword evidence="2 6" id="KW-0418">Kinase</keyword>
<keyword evidence="6" id="KW-0963">Cytoplasm</keyword>
<dbReference type="GO" id="GO:0005737">
    <property type="term" value="C:cytoplasm"/>
    <property type="evidence" value="ECO:0007669"/>
    <property type="project" value="UniProtKB-SubCell"/>
</dbReference>
<accession>A0A369B5K8</accession>
<dbReference type="GO" id="GO:0003951">
    <property type="term" value="F:NAD+ kinase activity"/>
    <property type="evidence" value="ECO:0007669"/>
    <property type="project" value="UniProtKB-UniRule"/>
</dbReference>
<evidence type="ECO:0000313" key="8">
    <source>
        <dbReference type="Proteomes" id="UP000253034"/>
    </source>
</evidence>
<dbReference type="OrthoDB" id="9774737at2"/>
<keyword evidence="8" id="KW-1185">Reference proteome</keyword>
<sequence>MKTIGVITNRDKDHDLKYTRMLIDCILEKSELVRVASDAGKELGLEASENDDDVIFNQSDIIICLGGDGTFLKVARRAYLKGIPILGINLGSLGFLTEVEKCEIHNAADLIMDGKYDIEDRMMLEATIWDGDKMIARDFALNDIVISRGALSRILHLRTYINDDFVDSFPGDGLIVSSPTGSTAYSLSVGGPIVEPDIDLIIVSPICPHILYSRSFITAGSRVVKVVVEENYGHDAMVTVDGQMGYEIRGGFRIEVRKAEHSVKLAKITSRNFFNILRTKIYDRGESLRKNEVQQTR</sequence>
<evidence type="ECO:0000256" key="6">
    <source>
        <dbReference type="HAMAP-Rule" id="MF_00361"/>
    </source>
</evidence>
<dbReference type="GO" id="GO:0006741">
    <property type="term" value="P:NADP+ biosynthetic process"/>
    <property type="evidence" value="ECO:0007669"/>
    <property type="project" value="UniProtKB-UniRule"/>
</dbReference>
<evidence type="ECO:0000313" key="7">
    <source>
        <dbReference type="EMBL" id="RCX16809.1"/>
    </source>
</evidence>
<name>A0A369B5K8_9FIRM</name>
<dbReference type="GO" id="GO:0019674">
    <property type="term" value="P:NAD+ metabolic process"/>
    <property type="evidence" value="ECO:0007669"/>
    <property type="project" value="InterPro"/>
</dbReference>
<evidence type="ECO:0000256" key="3">
    <source>
        <dbReference type="ARBA" id="ARBA00022857"/>
    </source>
</evidence>
<keyword evidence="3 6" id="KW-0521">NADP</keyword>
<comment type="caution">
    <text evidence="6">Lacks conserved residue(s) required for the propagation of feature annotation.</text>
</comment>
<feature type="binding site" evidence="6">
    <location>
        <begin position="142"/>
        <end position="143"/>
    </location>
    <ligand>
        <name>NAD(+)</name>
        <dbReference type="ChEBI" id="CHEBI:57540"/>
    </ligand>
</feature>
<dbReference type="Pfam" id="PF20143">
    <property type="entry name" value="NAD_kinase_C"/>
    <property type="match status" value="1"/>
</dbReference>
<comment type="function">
    <text evidence="6">Involved in the regulation of the intracellular balance of NAD and NADP, and is a key enzyme in the biosynthesis of NADP. Catalyzes specifically the phosphorylation on 2'-hydroxyl of the adenosine moiety of NAD to yield NADP.</text>
</comment>
<evidence type="ECO:0000256" key="1">
    <source>
        <dbReference type="ARBA" id="ARBA00022679"/>
    </source>
</evidence>
<protein>
    <recommendedName>
        <fullName evidence="6">NAD kinase</fullName>
        <ecNumber evidence="6">2.7.1.23</ecNumber>
    </recommendedName>
    <alternativeName>
        <fullName evidence="6">ATP-dependent NAD kinase</fullName>
    </alternativeName>
</protein>
<dbReference type="InterPro" id="IPR017437">
    <property type="entry name" value="ATP-NAD_kinase_PpnK-typ_C"/>
</dbReference>
<dbReference type="HAMAP" id="MF_00361">
    <property type="entry name" value="NAD_kinase"/>
    <property type="match status" value="1"/>
</dbReference>
<feature type="binding site" evidence="6">
    <location>
        <begin position="183"/>
        <end position="188"/>
    </location>
    <ligand>
        <name>NAD(+)</name>
        <dbReference type="ChEBI" id="CHEBI:57540"/>
    </ligand>
</feature>
<dbReference type="GO" id="GO:0051287">
    <property type="term" value="F:NAD binding"/>
    <property type="evidence" value="ECO:0007669"/>
    <property type="project" value="UniProtKB-ARBA"/>
</dbReference>
<keyword evidence="1 6" id="KW-0808">Transferase</keyword>
<proteinExistence type="inferred from homology"/>
<dbReference type="AlphaFoldDB" id="A0A369B5K8"/>
<feature type="binding site" evidence="6">
    <location>
        <position position="172"/>
    </location>
    <ligand>
        <name>NAD(+)</name>
        <dbReference type="ChEBI" id="CHEBI:57540"/>
    </ligand>
</feature>
<comment type="subcellular location">
    <subcellularLocation>
        <location evidence="6">Cytoplasm</location>
    </subcellularLocation>
</comment>
<comment type="similarity">
    <text evidence="6">Belongs to the NAD kinase family.</text>
</comment>
<dbReference type="InterPro" id="IPR017438">
    <property type="entry name" value="ATP-NAD_kinase_N"/>
</dbReference>
<keyword evidence="4 6" id="KW-0520">NAD</keyword>
<dbReference type="EC" id="2.7.1.23" evidence="6"/>
<evidence type="ECO:0000256" key="5">
    <source>
        <dbReference type="ARBA" id="ARBA00047925"/>
    </source>
</evidence>
<comment type="catalytic activity">
    <reaction evidence="5 6">
        <text>NAD(+) + ATP = ADP + NADP(+) + H(+)</text>
        <dbReference type="Rhea" id="RHEA:18629"/>
        <dbReference type="ChEBI" id="CHEBI:15378"/>
        <dbReference type="ChEBI" id="CHEBI:30616"/>
        <dbReference type="ChEBI" id="CHEBI:57540"/>
        <dbReference type="ChEBI" id="CHEBI:58349"/>
        <dbReference type="ChEBI" id="CHEBI:456216"/>
        <dbReference type="EC" id="2.7.1.23"/>
    </reaction>
</comment>
<dbReference type="Pfam" id="PF01513">
    <property type="entry name" value="NAD_kinase"/>
    <property type="match status" value="1"/>
</dbReference>
<feature type="binding site" evidence="6">
    <location>
        <position position="153"/>
    </location>
    <ligand>
        <name>NAD(+)</name>
        <dbReference type="ChEBI" id="CHEBI:57540"/>
    </ligand>
</feature>
<dbReference type="PANTHER" id="PTHR20275:SF0">
    <property type="entry name" value="NAD KINASE"/>
    <property type="match status" value="1"/>
</dbReference>